<dbReference type="Proteomes" id="UP000664032">
    <property type="component" value="Unassembled WGS sequence"/>
</dbReference>
<evidence type="ECO:0000313" key="2">
    <source>
        <dbReference type="Proteomes" id="UP000664032"/>
    </source>
</evidence>
<keyword evidence="1" id="KW-0436">Ligase</keyword>
<dbReference type="EMBL" id="JAFIQS020000004">
    <property type="protein sequence ID" value="KAH9482629.1"/>
    <property type="molecule type" value="Genomic_DNA"/>
</dbReference>
<gene>
    <name evidence="1" type="ORF">JR316_0004729</name>
</gene>
<proteinExistence type="predicted"/>
<name>A0ACB8H616_PSICU</name>
<sequence length="617" mass="67887">MAAQSWFPKRTLQQGISSNLSFCPPSHMDDVTISVVVEEILTAPGQMHETETRLVDGQLLRVYKNLWPDLRVFWLWAAREHKDAIYTVFEKQRFTFGQVFDRSLQAASIFYHVYGVRKGDRVVICSRNFPEVLVAFWACHLLGAVSALANAWSPLDALRYCISRTECKLIIVDPERADKLEPIAKELTLESGSNGILVLESDEGKGQWEGMKTWKAAFDDYKGDSQEILSLDPALTPEDNATILFTSGTTGMPKGVLSTQRQFLSNIFNASYAYFVTAGGRRAALRRGESIPPPPTGPQKAILLSVPLFHVTGLTSLTMLSTMVGLKIVMMRKWNPEEGRCFLNSIIVLVVPSMVSDLSDSSCSGHPLESLMFGGAPAHNSLAERAKQSFPTASLSQGYGLTETSSVAVGFAGEDYLARPMSCGLATPINDIVIVINDAVVPPNTVGEVWIRGPNVMKGYWKDPESTHKVLTKDGWFKTGDLGYLDQEGFLYIRDRIKDIIIRGGENIDSVSVENAIYADERVLEVAAVGVPDVRLGELVAVIVSIKPAYHGKVTETSLISQAQKSLPRHAVPVLVIIQNEPFERTPSGKILKADLRKMAAAIWLARSSKALNTTKL</sequence>
<reference evidence="1" key="1">
    <citation type="submission" date="2021-10" db="EMBL/GenBank/DDBJ databases">
        <title>Psilocybe cubensis genome.</title>
        <authorList>
            <person name="Mckernan K.J."/>
            <person name="Crawford S."/>
            <person name="Trippe A."/>
            <person name="Kane L.T."/>
            <person name="Mclaughlin S."/>
        </authorList>
    </citation>
    <scope>NUCLEOTIDE SEQUENCE</scope>
    <source>
        <strain evidence="1">MGC-MH-2018</strain>
    </source>
</reference>
<protein>
    <submittedName>
        <fullName evidence="1">2-succinylbenzoate--CoA ligase</fullName>
    </submittedName>
</protein>
<organism evidence="1 2">
    <name type="scientific">Psilocybe cubensis</name>
    <name type="common">Psychedelic mushroom</name>
    <name type="synonym">Stropharia cubensis</name>
    <dbReference type="NCBI Taxonomy" id="181762"/>
    <lineage>
        <taxon>Eukaryota</taxon>
        <taxon>Fungi</taxon>
        <taxon>Dikarya</taxon>
        <taxon>Basidiomycota</taxon>
        <taxon>Agaricomycotina</taxon>
        <taxon>Agaricomycetes</taxon>
        <taxon>Agaricomycetidae</taxon>
        <taxon>Agaricales</taxon>
        <taxon>Agaricineae</taxon>
        <taxon>Strophariaceae</taxon>
        <taxon>Psilocybe</taxon>
    </lineage>
</organism>
<evidence type="ECO:0000313" key="1">
    <source>
        <dbReference type="EMBL" id="KAH9482629.1"/>
    </source>
</evidence>
<comment type="caution">
    <text evidence="1">The sequence shown here is derived from an EMBL/GenBank/DDBJ whole genome shotgun (WGS) entry which is preliminary data.</text>
</comment>
<accession>A0ACB8H616</accession>
<keyword evidence="2" id="KW-1185">Reference proteome</keyword>